<reference evidence="2 3" key="1">
    <citation type="submission" date="2017-10" db="EMBL/GenBank/DDBJ databases">
        <title>The draft genome sequence of Lewinella nigricans NBRC 102662.</title>
        <authorList>
            <person name="Wang K."/>
        </authorList>
    </citation>
    <scope>NUCLEOTIDE SEQUENCE [LARGE SCALE GENOMIC DNA]</scope>
    <source>
        <strain evidence="2 3">NBRC 102662</strain>
    </source>
</reference>
<name>A0A2D0NDM4_FLAN2</name>
<keyword evidence="1" id="KW-0472">Membrane</keyword>
<feature type="transmembrane region" description="Helical" evidence="1">
    <location>
        <begin position="75"/>
        <end position="99"/>
    </location>
</feature>
<gene>
    <name evidence="2" type="ORF">CRP01_09780</name>
</gene>
<evidence type="ECO:0000313" key="3">
    <source>
        <dbReference type="Proteomes" id="UP000223913"/>
    </source>
</evidence>
<dbReference type="AlphaFoldDB" id="A0A2D0NDM4"/>
<organism evidence="2 3">
    <name type="scientific">Flavilitoribacter nigricans (strain ATCC 23147 / DSM 23189 / NBRC 102662 / NCIMB 1420 / SS-2)</name>
    <name type="common">Lewinella nigricans</name>
    <dbReference type="NCBI Taxonomy" id="1122177"/>
    <lineage>
        <taxon>Bacteria</taxon>
        <taxon>Pseudomonadati</taxon>
        <taxon>Bacteroidota</taxon>
        <taxon>Saprospiria</taxon>
        <taxon>Saprospirales</taxon>
        <taxon>Lewinellaceae</taxon>
        <taxon>Flavilitoribacter</taxon>
    </lineage>
</organism>
<keyword evidence="1" id="KW-0812">Transmembrane</keyword>
<keyword evidence="3" id="KW-1185">Reference proteome</keyword>
<dbReference type="EMBL" id="PDUD01000017">
    <property type="protein sequence ID" value="PHN06585.1"/>
    <property type="molecule type" value="Genomic_DNA"/>
</dbReference>
<feature type="transmembrane region" description="Helical" evidence="1">
    <location>
        <begin position="16"/>
        <end position="33"/>
    </location>
</feature>
<feature type="transmembrane region" description="Helical" evidence="1">
    <location>
        <begin position="45"/>
        <end position="63"/>
    </location>
</feature>
<proteinExistence type="predicted"/>
<evidence type="ECO:0000313" key="2">
    <source>
        <dbReference type="EMBL" id="PHN06585.1"/>
    </source>
</evidence>
<comment type="caution">
    <text evidence="2">The sequence shown here is derived from an EMBL/GenBank/DDBJ whole genome shotgun (WGS) entry which is preliminary data.</text>
</comment>
<keyword evidence="1" id="KW-1133">Transmembrane helix</keyword>
<evidence type="ECO:0000256" key="1">
    <source>
        <dbReference type="SAM" id="Phobius"/>
    </source>
</evidence>
<accession>A0A2D0NDM4</accession>
<dbReference type="Proteomes" id="UP000223913">
    <property type="component" value="Unassembled WGS sequence"/>
</dbReference>
<protein>
    <submittedName>
        <fullName evidence="2">Uncharacterized protein</fullName>
    </submittedName>
</protein>
<sequence length="206" mass="23057">MANRTELVLMKRRKKIYGIIGIAFSLILIYILIEKPLSIVGEYPMLAGFLTVIGFVLSAYHIVQGFVQQQKYYNYLMIAVSLLRGIGILVGGIFTGISYQHAKSDHLQKFGAIVTATLTKKKNPYLYLKGGKEEAFEIHFSFETLDGKTINGWEVVSESEFYNVGNTKTLPLIYSLKKNSVCKLILGELEKEIYSAKLKAGSSIVD</sequence>